<dbReference type="InterPro" id="IPR013950">
    <property type="entry name" value="Mis14/Nsl1"/>
</dbReference>
<dbReference type="PANTHER" id="PTHR31749">
    <property type="entry name" value="KINETOCHORE-ASSOCIATED PROTEIN NSL1 HOMOLOG"/>
    <property type="match status" value="1"/>
</dbReference>
<gene>
    <name evidence="1" type="ORF">M413DRAFT_438212</name>
</gene>
<dbReference type="EMBL" id="KN831768">
    <property type="protein sequence ID" value="KIM49046.1"/>
    <property type="molecule type" value="Genomic_DNA"/>
</dbReference>
<reference evidence="1 2" key="1">
    <citation type="submission" date="2014-04" db="EMBL/GenBank/DDBJ databases">
        <authorList>
            <consortium name="DOE Joint Genome Institute"/>
            <person name="Kuo A."/>
            <person name="Gay G."/>
            <person name="Dore J."/>
            <person name="Kohler A."/>
            <person name="Nagy L.G."/>
            <person name="Floudas D."/>
            <person name="Copeland A."/>
            <person name="Barry K.W."/>
            <person name="Cichocki N."/>
            <person name="Veneault-Fourrey C."/>
            <person name="LaButti K."/>
            <person name="Lindquist E.A."/>
            <person name="Lipzen A."/>
            <person name="Lundell T."/>
            <person name="Morin E."/>
            <person name="Murat C."/>
            <person name="Sun H."/>
            <person name="Tunlid A."/>
            <person name="Henrissat B."/>
            <person name="Grigoriev I.V."/>
            <person name="Hibbett D.S."/>
            <person name="Martin F."/>
            <person name="Nordberg H.P."/>
            <person name="Cantor M.N."/>
            <person name="Hua S.X."/>
        </authorList>
    </citation>
    <scope>NUCLEOTIDE SEQUENCE [LARGE SCALE GENOMIC DNA]</scope>
    <source>
        <strain evidence="2">h7</strain>
    </source>
</reference>
<dbReference type="Proteomes" id="UP000053424">
    <property type="component" value="Unassembled WGS sequence"/>
</dbReference>
<proteinExistence type="predicted"/>
<dbReference type="GO" id="GO:0000444">
    <property type="term" value="C:MIS12/MIND type complex"/>
    <property type="evidence" value="ECO:0007669"/>
    <property type="project" value="TreeGrafter"/>
</dbReference>
<name>A0A0C3CYY9_HEBCY</name>
<dbReference type="PANTHER" id="PTHR31749:SF3">
    <property type="entry name" value="KINETOCHORE-ASSOCIATED PROTEIN NSL1 HOMOLOG"/>
    <property type="match status" value="1"/>
</dbReference>
<reference evidence="2" key="2">
    <citation type="submission" date="2015-01" db="EMBL/GenBank/DDBJ databases">
        <title>Evolutionary Origins and Diversification of the Mycorrhizal Mutualists.</title>
        <authorList>
            <consortium name="DOE Joint Genome Institute"/>
            <consortium name="Mycorrhizal Genomics Consortium"/>
            <person name="Kohler A."/>
            <person name="Kuo A."/>
            <person name="Nagy L.G."/>
            <person name="Floudas D."/>
            <person name="Copeland A."/>
            <person name="Barry K.W."/>
            <person name="Cichocki N."/>
            <person name="Veneault-Fourrey C."/>
            <person name="LaButti K."/>
            <person name="Lindquist E.A."/>
            <person name="Lipzen A."/>
            <person name="Lundell T."/>
            <person name="Morin E."/>
            <person name="Murat C."/>
            <person name="Riley R."/>
            <person name="Ohm R."/>
            <person name="Sun H."/>
            <person name="Tunlid A."/>
            <person name="Henrissat B."/>
            <person name="Grigoriev I.V."/>
            <person name="Hibbett D.S."/>
            <person name="Martin F."/>
        </authorList>
    </citation>
    <scope>NUCLEOTIDE SEQUENCE [LARGE SCALE GENOMIC DNA]</scope>
    <source>
        <strain evidence="2">h7</strain>
    </source>
</reference>
<dbReference type="GO" id="GO:0000070">
    <property type="term" value="P:mitotic sister chromatid segregation"/>
    <property type="evidence" value="ECO:0007669"/>
    <property type="project" value="InterPro"/>
</dbReference>
<organism evidence="1 2">
    <name type="scientific">Hebeloma cylindrosporum</name>
    <dbReference type="NCBI Taxonomy" id="76867"/>
    <lineage>
        <taxon>Eukaryota</taxon>
        <taxon>Fungi</taxon>
        <taxon>Dikarya</taxon>
        <taxon>Basidiomycota</taxon>
        <taxon>Agaricomycotina</taxon>
        <taxon>Agaricomycetes</taxon>
        <taxon>Agaricomycetidae</taxon>
        <taxon>Agaricales</taxon>
        <taxon>Agaricineae</taxon>
        <taxon>Hymenogastraceae</taxon>
        <taxon>Hebeloma</taxon>
    </lineage>
</organism>
<dbReference type="AlphaFoldDB" id="A0A0C3CYY9"/>
<dbReference type="Pfam" id="PF08641">
    <property type="entry name" value="Mis14"/>
    <property type="match status" value="1"/>
</dbReference>
<evidence type="ECO:0000313" key="2">
    <source>
        <dbReference type="Proteomes" id="UP000053424"/>
    </source>
</evidence>
<evidence type="ECO:0000313" key="1">
    <source>
        <dbReference type="EMBL" id="KIM49046.1"/>
    </source>
</evidence>
<sequence length="203" mass="23312">MENRDELPRVSIGSVQDWQKARSNYKEAALSKLRETVSSKGLAHEQDAILVHLEQFVEQTFNLAQPNLRVNGQNFESLDENGREMEPFDETLDRRIWSLADTRLQWHKRIAETRRTVPAETESTMATLLEHHRELDAANLPIPLEDQSEESDAPAEFDRQQRIEQALQKTSALANELDQTTSQQQERGDRVKAVALEVKTLKP</sequence>
<accession>A0A0C3CYY9</accession>
<dbReference type="HOGENOM" id="CLU_088334_0_0_1"/>
<keyword evidence="2" id="KW-1185">Reference proteome</keyword>
<protein>
    <submittedName>
        <fullName evidence="1">Uncharacterized protein</fullName>
    </submittedName>
</protein>
<dbReference type="OrthoDB" id="2135762at2759"/>